<feature type="transmembrane region" description="Helical" evidence="6">
    <location>
        <begin position="12"/>
        <end position="34"/>
    </location>
</feature>
<dbReference type="GO" id="GO:0005886">
    <property type="term" value="C:plasma membrane"/>
    <property type="evidence" value="ECO:0007669"/>
    <property type="project" value="TreeGrafter"/>
</dbReference>
<dbReference type="InterPro" id="IPR006214">
    <property type="entry name" value="Bax_inhibitor_1-related"/>
</dbReference>
<dbReference type="PANTHER" id="PTHR23291">
    <property type="entry name" value="BAX INHIBITOR-RELATED"/>
    <property type="match status" value="1"/>
</dbReference>
<name>A0A0C7RBJ1_PARSO</name>
<keyword evidence="5 6" id="KW-0472">Membrane</keyword>
<dbReference type="PANTHER" id="PTHR23291:SF50">
    <property type="entry name" value="PROTEIN LIFEGUARD 4"/>
    <property type="match status" value="1"/>
</dbReference>
<feature type="transmembrane region" description="Helical" evidence="6">
    <location>
        <begin position="40"/>
        <end position="59"/>
    </location>
</feature>
<dbReference type="EMBL" id="CEKZ01000024">
    <property type="protein sequence ID" value="CEQ05304.1"/>
    <property type="molecule type" value="Genomic_DNA"/>
</dbReference>
<evidence type="ECO:0000256" key="3">
    <source>
        <dbReference type="ARBA" id="ARBA00022692"/>
    </source>
</evidence>
<feature type="transmembrane region" description="Helical" evidence="6">
    <location>
        <begin position="156"/>
        <end position="174"/>
    </location>
</feature>
<evidence type="ECO:0000256" key="4">
    <source>
        <dbReference type="ARBA" id="ARBA00022989"/>
    </source>
</evidence>
<gene>
    <name evidence="7" type="primary">ybhL</name>
    <name evidence="7" type="ORF">R28058_30211</name>
</gene>
<dbReference type="Pfam" id="PF01027">
    <property type="entry name" value="Bax1-I"/>
    <property type="match status" value="1"/>
</dbReference>
<dbReference type="Proteomes" id="UP000049127">
    <property type="component" value="Unassembled WGS sequence"/>
</dbReference>
<evidence type="ECO:0000256" key="2">
    <source>
        <dbReference type="ARBA" id="ARBA00010350"/>
    </source>
</evidence>
<protein>
    <submittedName>
        <fullName evidence="7">Inner membrane protein YbhL</fullName>
    </submittedName>
</protein>
<comment type="similarity">
    <text evidence="2 6">Belongs to the BI1 family.</text>
</comment>
<sequence length="221" mass="24827">MDKSTMNPMSQVFKYLAISILFCFVGYGFGKAFIPESVAMMANLLVIILVIGLLILCLLSRKGIIPDRFSMNWVYLFTFINGICIYPILEMYVGELGTPVVLGALVGTAVIFFVLSLIARKEDSDKYLRMGNLLFISLLVLIVLTVIGIFVGYGTFNILVTIFSILIFGGYILYDVSLVKHDIENGNVNDSKDLSLHVLNLYLDFINIFLDILNLIYNFKE</sequence>
<evidence type="ECO:0000256" key="6">
    <source>
        <dbReference type="RuleBase" id="RU004379"/>
    </source>
</evidence>
<evidence type="ECO:0000313" key="8">
    <source>
        <dbReference type="Proteomes" id="UP000049127"/>
    </source>
</evidence>
<evidence type="ECO:0000256" key="1">
    <source>
        <dbReference type="ARBA" id="ARBA00004141"/>
    </source>
</evidence>
<organism evidence="7 8">
    <name type="scientific">Paraclostridium sordellii</name>
    <name type="common">Clostridium sordellii</name>
    <dbReference type="NCBI Taxonomy" id="1505"/>
    <lineage>
        <taxon>Bacteria</taxon>
        <taxon>Bacillati</taxon>
        <taxon>Bacillota</taxon>
        <taxon>Clostridia</taxon>
        <taxon>Peptostreptococcales</taxon>
        <taxon>Peptostreptococcaceae</taxon>
        <taxon>Paraclostridium</taxon>
    </lineage>
</organism>
<feature type="transmembrane region" description="Helical" evidence="6">
    <location>
        <begin position="101"/>
        <end position="119"/>
    </location>
</feature>
<reference evidence="7 8" key="1">
    <citation type="submission" date="2015-01" db="EMBL/GenBank/DDBJ databases">
        <authorList>
            <person name="Aslett A.Martin."/>
            <person name="De Silva Nishadi"/>
        </authorList>
    </citation>
    <scope>NUCLEOTIDE SEQUENCE [LARGE SCALE GENOMIC DNA]</scope>
    <source>
        <strain evidence="7 8">R28058</strain>
    </source>
</reference>
<keyword evidence="4 6" id="KW-1133">Transmembrane helix</keyword>
<dbReference type="AlphaFoldDB" id="A0A0C7RBJ1"/>
<accession>A0A0C7RBJ1</accession>
<evidence type="ECO:0000256" key="5">
    <source>
        <dbReference type="ARBA" id="ARBA00023136"/>
    </source>
</evidence>
<evidence type="ECO:0000313" key="7">
    <source>
        <dbReference type="EMBL" id="CEQ05304.1"/>
    </source>
</evidence>
<dbReference type="OrthoDB" id="9793828at2"/>
<feature type="transmembrane region" description="Helical" evidence="6">
    <location>
        <begin position="71"/>
        <end position="89"/>
    </location>
</feature>
<dbReference type="RefSeq" id="WP_055343144.1">
    <property type="nucleotide sequence ID" value="NZ_CDNI01000024.1"/>
</dbReference>
<keyword evidence="3 6" id="KW-0812">Transmembrane</keyword>
<comment type="subcellular location">
    <subcellularLocation>
        <location evidence="1">Membrane</location>
        <topology evidence="1">Multi-pass membrane protein</topology>
    </subcellularLocation>
</comment>
<feature type="transmembrane region" description="Helical" evidence="6">
    <location>
        <begin position="131"/>
        <end position="150"/>
    </location>
</feature>
<proteinExistence type="inferred from homology"/>